<evidence type="ECO:0000256" key="2">
    <source>
        <dbReference type="ARBA" id="ARBA00022638"/>
    </source>
</evidence>
<dbReference type="RefSeq" id="WP_340274334.1">
    <property type="nucleotide sequence ID" value="NZ_JBAKIA010000005.1"/>
</dbReference>
<comment type="similarity">
    <text evidence="3">Belongs to the glycosyl hydrolase 24 family.</text>
</comment>
<proteinExistence type="inferred from homology"/>
<dbReference type="Proteomes" id="UP001385499">
    <property type="component" value="Unassembled WGS sequence"/>
</dbReference>
<evidence type="ECO:0000256" key="1">
    <source>
        <dbReference type="ARBA" id="ARBA00022529"/>
    </source>
</evidence>
<evidence type="ECO:0000256" key="3">
    <source>
        <dbReference type="RuleBase" id="RU003788"/>
    </source>
</evidence>
<dbReference type="InterPro" id="IPR023346">
    <property type="entry name" value="Lysozyme-like_dom_sf"/>
</dbReference>
<keyword evidence="3" id="KW-0326">Glycosidase</keyword>
<name>A0ABU8TKA3_9HYPH</name>
<reference evidence="5 6" key="1">
    <citation type="submission" date="2024-02" db="EMBL/GenBank/DDBJ databases">
        <title>Roseibium algae sp. nov., isolated from marine alga (Grateloupia sp.), showing potential in myo-inositol conversion.</title>
        <authorList>
            <person name="Wang Y."/>
        </authorList>
    </citation>
    <scope>NUCLEOTIDE SEQUENCE [LARGE SCALE GENOMIC DNA]</scope>
    <source>
        <strain evidence="5 6">H3510</strain>
    </source>
</reference>
<dbReference type="Gene3D" id="1.10.530.40">
    <property type="match status" value="1"/>
</dbReference>
<keyword evidence="1 3" id="KW-0929">Antimicrobial</keyword>
<comment type="catalytic activity">
    <reaction evidence="3">
        <text>Hydrolysis of (1-&gt;4)-beta-linkages between N-acetylmuramic acid and N-acetyl-D-glucosamine residues in a peptidoglycan and between N-acetyl-D-glucosamine residues in chitodextrins.</text>
        <dbReference type="EC" id="3.2.1.17"/>
    </reaction>
</comment>
<dbReference type="InterPro" id="IPR002196">
    <property type="entry name" value="Glyco_hydro_24"/>
</dbReference>
<organism evidence="5 6">
    <name type="scientific">Roseibium algae</name>
    <dbReference type="NCBI Taxonomy" id="3123038"/>
    <lineage>
        <taxon>Bacteria</taxon>
        <taxon>Pseudomonadati</taxon>
        <taxon>Pseudomonadota</taxon>
        <taxon>Alphaproteobacteria</taxon>
        <taxon>Hyphomicrobiales</taxon>
        <taxon>Stappiaceae</taxon>
        <taxon>Roseibium</taxon>
    </lineage>
</organism>
<dbReference type="Pfam" id="PF00959">
    <property type="entry name" value="Phage_lysozyme"/>
    <property type="match status" value="1"/>
</dbReference>
<keyword evidence="3" id="KW-0378">Hydrolase</keyword>
<feature type="compositionally biased region" description="Basic and acidic residues" evidence="4">
    <location>
        <begin position="870"/>
        <end position="882"/>
    </location>
</feature>
<keyword evidence="2 3" id="KW-0081">Bacteriolytic enzyme</keyword>
<dbReference type="EC" id="3.2.1.17" evidence="3"/>
<accession>A0ABU8TKA3</accession>
<sequence length="882" mass="95332">MANLARYKGTGALPNVRQPQVVADTASGRAIAGLGAQLQSTAAQVGQHAERLQLRQLQIDNVQREKGLLDFSSAMSERELEATQELAPGASGYTDGMLSRFDEDGEKFVSGLPEAVRAQAEIDVKRMRSQFIDRYAQTELDERTRFFKQNVAEGTDQLAKSIRSNPNAFDEAKANGRRLIETTGLGRIEKEQALRSWDRMASLAWVETLPASERSRLFNGASVDAGSLLRAKEGFQSKAYPDKGGPDGQQFSGWRAGYGSDTVTKEDGTVVRVTKDTVVTRADAERDLKRRLDEFQGIAVQSVGSGAWQALPIRAQAALTSITYNYGELPSRLHGAVKSGDLEEIATAIEGLKGDNAGINSSRRQEEADIVRGVRRIPNAPPEIQTRLDALRYEDQIKLSDQAQRDMAGIAADRKDAFALSIAQDPEAVTQISIVSDDVLDDGQKAALIKSRNAALKEGQERRSAVDWFNGEGQGNPLSADDRKAAGRIWDALSEEVESPDALADAIVDRKGVIPKQFMNLIRNGLNGTNPQQTGLAYQRAARMFSANEAAVRGAEGGDAVEDAAIKWRVYTESLGLSPEEAGKRLGALNEPDNARVRQAILGSPEVVKKLKLVDADYIEGLLDPGIWSFAPTLGATASGRSVAVAEFKQILEESIGDVGGDIDAAEALAKDRFSRTWGTSELNEFGDGVVVKYPAEKIFPAIDESHEYIRTQAKEVLSENGVEFDPVGVVGTDQYTVQDIRAGRLPAMAINYRDGDGLLQTFPLAFTPDLESAQAELAERKAKEVVDLAAENARRAERLVKFGNRKKARDNSPSAPSNAELFGIVSDAVSSGVASGANAVVDAGGQIFDGLSEMALNPNDGGNPRSRRARENSERARTNAD</sequence>
<evidence type="ECO:0000313" key="6">
    <source>
        <dbReference type="Proteomes" id="UP001385499"/>
    </source>
</evidence>
<comment type="caution">
    <text evidence="5">The sequence shown here is derived from an EMBL/GenBank/DDBJ whole genome shotgun (WGS) entry which is preliminary data.</text>
</comment>
<gene>
    <name evidence="5" type="ORF">V6575_10885</name>
</gene>
<dbReference type="SUPFAM" id="SSF53955">
    <property type="entry name" value="Lysozyme-like"/>
    <property type="match status" value="1"/>
</dbReference>
<evidence type="ECO:0000313" key="5">
    <source>
        <dbReference type="EMBL" id="MEJ8474593.1"/>
    </source>
</evidence>
<feature type="region of interest" description="Disordered" evidence="4">
    <location>
        <begin position="852"/>
        <end position="882"/>
    </location>
</feature>
<protein>
    <recommendedName>
        <fullName evidence="3">Lysozyme</fullName>
        <ecNumber evidence="3">3.2.1.17</ecNumber>
    </recommendedName>
</protein>
<keyword evidence="6" id="KW-1185">Reference proteome</keyword>
<dbReference type="EMBL" id="JBAKIA010000005">
    <property type="protein sequence ID" value="MEJ8474593.1"/>
    <property type="molecule type" value="Genomic_DNA"/>
</dbReference>
<dbReference type="InterPro" id="IPR023347">
    <property type="entry name" value="Lysozyme_dom_sf"/>
</dbReference>
<evidence type="ECO:0000256" key="4">
    <source>
        <dbReference type="SAM" id="MobiDB-lite"/>
    </source>
</evidence>